<keyword evidence="14" id="KW-1185">Reference proteome</keyword>
<dbReference type="GO" id="GO:0016301">
    <property type="term" value="F:kinase activity"/>
    <property type="evidence" value="ECO:0007669"/>
    <property type="project" value="UniProtKB-KW"/>
</dbReference>
<evidence type="ECO:0000256" key="9">
    <source>
        <dbReference type="ARBA" id="ARBA00029908"/>
    </source>
</evidence>
<dbReference type="PROSITE" id="PS51094">
    <property type="entry name" value="PTS_EIIA_TYPE_2"/>
    <property type="match status" value="1"/>
</dbReference>
<comment type="function">
    <text evidence="1">The phosphoenolpyruvate-dependent sugar phosphotransferase system (sugar PTS), a major carbohydrate active transport system, catalyzes the phosphorylation of incoming sugar substrates concomitantly with their translocation across the cell membrane. The enzyme II CmtAB PTS system is involved in D-mannitol transport.</text>
</comment>
<dbReference type="OrthoDB" id="1640042at2"/>
<evidence type="ECO:0000256" key="5">
    <source>
        <dbReference type="ARBA" id="ARBA00022597"/>
    </source>
</evidence>
<dbReference type="Pfam" id="PF00359">
    <property type="entry name" value="PTS_EIIA_2"/>
    <property type="match status" value="1"/>
</dbReference>
<dbReference type="Gene3D" id="3.40.930.10">
    <property type="entry name" value="Mannitol-specific EII, Chain A"/>
    <property type="match status" value="1"/>
</dbReference>
<evidence type="ECO:0000256" key="6">
    <source>
        <dbReference type="ARBA" id="ARBA00022679"/>
    </source>
</evidence>
<dbReference type="EMBL" id="CP144914">
    <property type="protein sequence ID" value="WWD80351.1"/>
    <property type="molecule type" value="Genomic_DNA"/>
</dbReference>
<dbReference type="SUPFAM" id="SSF55804">
    <property type="entry name" value="Phoshotransferase/anion transport protein"/>
    <property type="match status" value="1"/>
</dbReference>
<evidence type="ECO:0000259" key="12">
    <source>
        <dbReference type="PROSITE" id="PS51094"/>
    </source>
</evidence>
<reference evidence="13 14" key="1">
    <citation type="submission" date="2024-01" db="EMBL/GenBank/DDBJ databases">
        <title>Complete Genome Sequence of Alkalicoccus halolimnae BZ-SZ-XJ29T, a Moderately Halophilic Bacterium Isolated from a Salt Lake.</title>
        <authorList>
            <person name="Zhao B."/>
        </authorList>
    </citation>
    <scope>NUCLEOTIDE SEQUENCE [LARGE SCALE GENOMIC DNA]</scope>
    <source>
        <strain evidence="13 14">BZ-SZ-XJ29</strain>
    </source>
</reference>
<proteinExistence type="predicted"/>
<evidence type="ECO:0000256" key="7">
    <source>
        <dbReference type="ARBA" id="ARBA00022683"/>
    </source>
</evidence>
<dbReference type="CDD" id="cd00211">
    <property type="entry name" value="PTS_IIA_fru"/>
    <property type="match status" value="1"/>
</dbReference>
<protein>
    <recommendedName>
        <fullName evidence="2">Mannitol-specific phosphotransferase enzyme IIA component</fullName>
    </recommendedName>
    <alternativeName>
        <fullName evidence="10">EIIA</fullName>
    </alternativeName>
    <alternativeName>
        <fullName evidence="11">EIII</fullName>
    </alternativeName>
    <alternativeName>
        <fullName evidence="9">PTS system mannitol-specific EIIA component</fullName>
    </alternativeName>
</protein>
<evidence type="ECO:0000256" key="10">
    <source>
        <dbReference type="ARBA" id="ARBA00030956"/>
    </source>
</evidence>
<evidence type="ECO:0000256" key="1">
    <source>
        <dbReference type="ARBA" id="ARBA00002434"/>
    </source>
</evidence>
<dbReference type="PROSITE" id="PS00372">
    <property type="entry name" value="PTS_EIIA_TYPE_2_HIS"/>
    <property type="match status" value="1"/>
</dbReference>
<evidence type="ECO:0000313" key="13">
    <source>
        <dbReference type="EMBL" id="WWD80351.1"/>
    </source>
</evidence>
<dbReference type="GO" id="GO:0005886">
    <property type="term" value="C:plasma membrane"/>
    <property type="evidence" value="ECO:0007669"/>
    <property type="project" value="TreeGrafter"/>
</dbReference>
<evidence type="ECO:0000313" key="14">
    <source>
        <dbReference type="Proteomes" id="UP000321816"/>
    </source>
</evidence>
<keyword evidence="3" id="KW-0813">Transport</keyword>
<dbReference type="KEGG" id="ahal:FTX54_001955"/>
<dbReference type="RefSeq" id="WP_147803835.1">
    <property type="nucleotide sequence ID" value="NZ_CP144914.1"/>
</dbReference>
<evidence type="ECO:0000256" key="11">
    <source>
        <dbReference type="ARBA" id="ARBA00030962"/>
    </source>
</evidence>
<evidence type="ECO:0000256" key="3">
    <source>
        <dbReference type="ARBA" id="ARBA00022448"/>
    </source>
</evidence>
<sequence>MAKEILPAENIILNASPASQEEAIREAGRLLVEGGYTDEHYIDKMFEREEMSSTFMGNFVAIPHGTDDAKDSVYHSGMSVIQVPEGVDYGSGNTAKLIFGIAGKNNEHLELLSKIAILCSEEENIERMLNATTKEELLAMFSEVE</sequence>
<keyword evidence="5 13" id="KW-0762">Sugar transport</keyword>
<evidence type="ECO:0000256" key="4">
    <source>
        <dbReference type="ARBA" id="ARBA00022553"/>
    </source>
</evidence>
<dbReference type="InterPro" id="IPR002178">
    <property type="entry name" value="PTS_EIIA_type-2_dom"/>
</dbReference>
<feature type="domain" description="PTS EIIA type-2" evidence="12">
    <location>
        <begin position="4"/>
        <end position="144"/>
    </location>
</feature>
<dbReference type="InterPro" id="IPR016152">
    <property type="entry name" value="PTrfase/Anion_transptr"/>
</dbReference>
<dbReference type="GO" id="GO:0090563">
    <property type="term" value="F:protein-phosphocysteine-sugar phosphotransferase activity"/>
    <property type="evidence" value="ECO:0007669"/>
    <property type="project" value="TreeGrafter"/>
</dbReference>
<dbReference type="PANTHER" id="PTHR30181">
    <property type="entry name" value="MANNITOL PERMEASE IIC COMPONENT"/>
    <property type="match status" value="1"/>
</dbReference>
<dbReference type="Proteomes" id="UP000321816">
    <property type="component" value="Chromosome"/>
</dbReference>
<keyword evidence="8" id="KW-0418">Kinase</keyword>
<gene>
    <name evidence="13" type="ORF">FTX54_001955</name>
</gene>
<dbReference type="PANTHER" id="PTHR30181:SF2">
    <property type="entry name" value="PTS SYSTEM MANNITOL-SPECIFIC EIICBA COMPONENT"/>
    <property type="match status" value="1"/>
</dbReference>
<dbReference type="InterPro" id="IPR050893">
    <property type="entry name" value="Sugar_PTS"/>
</dbReference>
<organism evidence="13 14">
    <name type="scientific">Alkalicoccus halolimnae</name>
    <dbReference type="NCBI Taxonomy" id="1667239"/>
    <lineage>
        <taxon>Bacteria</taxon>
        <taxon>Bacillati</taxon>
        <taxon>Bacillota</taxon>
        <taxon>Bacilli</taxon>
        <taxon>Bacillales</taxon>
        <taxon>Bacillaceae</taxon>
        <taxon>Alkalicoccus</taxon>
    </lineage>
</organism>
<name>A0A5C7F597_9BACI</name>
<dbReference type="GO" id="GO:0009401">
    <property type="term" value="P:phosphoenolpyruvate-dependent sugar phosphotransferase system"/>
    <property type="evidence" value="ECO:0007669"/>
    <property type="project" value="UniProtKB-KW"/>
</dbReference>
<keyword evidence="4" id="KW-0597">Phosphoprotein</keyword>
<dbReference type="AlphaFoldDB" id="A0A5C7F597"/>
<keyword evidence="6" id="KW-0808">Transferase</keyword>
<evidence type="ECO:0000256" key="8">
    <source>
        <dbReference type="ARBA" id="ARBA00022777"/>
    </source>
</evidence>
<accession>A0A5C7F597</accession>
<evidence type="ECO:0000256" key="2">
    <source>
        <dbReference type="ARBA" id="ARBA00014783"/>
    </source>
</evidence>
<keyword evidence="7" id="KW-0598">Phosphotransferase system</keyword>